<feature type="compositionally biased region" description="Basic and acidic residues" evidence="3">
    <location>
        <begin position="946"/>
        <end position="957"/>
    </location>
</feature>
<keyword evidence="1 2" id="KW-0103">Bromodomain</keyword>
<proteinExistence type="predicted"/>
<feature type="compositionally biased region" description="Polar residues" evidence="3">
    <location>
        <begin position="262"/>
        <end position="279"/>
    </location>
</feature>
<accession>A0A8K1FKZ0</accession>
<dbReference type="InterPro" id="IPR010405">
    <property type="entry name" value="COBRA1"/>
</dbReference>
<feature type="region of interest" description="Disordered" evidence="3">
    <location>
        <begin position="262"/>
        <end position="283"/>
    </location>
</feature>
<reference evidence="5" key="1">
    <citation type="submission" date="2019-03" db="EMBL/GenBank/DDBJ databases">
        <title>Long read genome sequence of the mycoparasitic Pythium oligandrum ATCC 38472 isolated from sugarbeet rhizosphere.</title>
        <authorList>
            <person name="Gaulin E."/>
        </authorList>
    </citation>
    <scope>NUCLEOTIDE SEQUENCE</scope>
    <source>
        <strain evidence="5">ATCC 38472_TT</strain>
    </source>
</reference>
<dbReference type="Pfam" id="PF00439">
    <property type="entry name" value="Bromodomain"/>
    <property type="match status" value="1"/>
</dbReference>
<evidence type="ECO:0000256" key="1">
    <source>
        <dbReference type="ARBA" id="ARBA00023117"/>
    </source>
</evidence>
<evidence type="ECO:0000313" key="5">
    <source>
        <dbReference type="EMBL" id="TMW67650.1"/>
    </source>
</evidence>
<name>A0A8K1FKZ0_PYTOL</name>
<dbReference type="InterPro" id="IPR036427">
    <property type="entry name" value="Bromodomain-like_sf"/>
</dbReference>
<dbReference type="OrthoDB" id="21449at2759"/>
<dbReference type="PROSITE" id="PS50014">
    <property type="entry name" value="BROMODOMAIN_2"/>
    <property type="match status" value="1"/>
</dbReference>
<dbReference type="SMART" id="SM00297">
    <property type="entry name" value="BROMO"/>
    <property type="match status" value="1"/>
</dbReference>
<dbReference type="SUPFAM" id="SSF47370">
    <property type="entry name" value="Bromodomain"/>
    <property type="match status" value="1"/>
</dbReference>
<dbReference type="EMBL" id="SPLM01000004">
    <property type="protein sequence ID" value="TMW67650.1"/>
    <property type="molecule type" value="Genomic_DNA"/>
</dbReference>
<evidence type="ECO:0000313" key="6">
    <source>
        <dbReference type="Proteomes" id="UP000794436"/>
    </source>
</evidence>
<sequence length="980" mass="109722">MSAHGGEHTFKLKLKLTAPLVQRAATQNVQEEHVAITQTPDHPVLIGARGGAALKELLSTAPNPEEAIRSFQSAHGLHFATKTTIKQRGGANGGNANGSVPTRTTSTTTKFAPAEKLLDLLQVGRSGVYGSLLDKLMQEMLLRINELSQEELQRVLEATFPYIEFRELRKIPIAILARQEETPEMYLRELTENRRILNELPVHVRRKIMHVDKQELHYFVEQCTQEYIQEKLEWYHKHPGQPVKTRRTAELATGSATPASTSDLWNVSSHMPSPSSRQAENPWFVSPEERRRQSSALAALTEMIGDSESLYLSTLDILQEYIVAANIPGSANTNPKDYVEYVPFLGSLRCDLANLQRDKTTSLLRTDPLHKFIWFLDRAVKNQNTLDVTQLHELLTTIKKLRVGDLPLNKRFKKSGEIQEEEENFEIVLGPPPVEQLLSVLDKIAKADARMVFAEPVPDDVPNYRDMIKDPMDLSTMRKKVKKGKYKTLEMFTDDFNLMINNCLTFNPDTTIFYKEAKRVNKRGHEIIDKNAVTLRGEPQRIRAKKRKKSGPAETMTMLTSTGVVTIKDFGDVDQTGMVPEGMCEETLADVAMILSDPHVKQMICDTLLKTLVACWQKRELPTDNLVCRGLVQLLQIGNPASVRRMLRKKDFVLRAPQVVTMRVVLPLLIRSMTSFRIGMTSSVAGGIRDPKVKDDLGDASLWENMLRASSVIRSLSRAFILQCFRDHHADIGAQLLRHVVAVEDELVFRDCVFLHALGELVLVHVKAQAASHSFENSENANATIEALKSSSLWKHLVDHFFVATVESRTQDASQSGSAVVFEGADEGVEMNGAADNSDSKERRTIKSFCVSILHEKTAMLLGSAMELLVKSGHSVEEAVVAPYVRRTLGALRQACATLEDFQALWDSEVFATCRESYEPLLSKCPRLQKQLFSAEMTEESDETETMDHDAAARTDDLAMAEPSLDEGSDKEAGEVEEGN</sequence>
<dbReference type="GO" id="GO:0045892">
    <property type="term" value="P:negative regulation of DNA-templated transcription"/>
    <property type="evidence" value="ECO:0007669"/>
    <property type="project" value="InterPro"/>
</dbReference>
<feature type="domain" description="Bromo" evidence="4">
    <location>
        <begin position="460"/>
        <end position="514"/>
    </location>
</feature>
<dbReference type="Proteomes" id="UP000794436">
    <property type="component" value="Unassembled WGS sequence"/>
</dbReference>
<feature type="region of interest" description="Disordered" evidence="3">
    <location>
        <begin position="86"/>
        <end position="107"/>
    </location>
</feature>
<feature type="region of interest" description="Disordered" evidence="3">
    <location>
        <begin position="936"/>
        <end position="980"/>
    </location>
</feature>
<evidence type="ECO:0000259" key="4">
    <source>
        <dbReference type="PROSITE" id="PS50014"/>
    </source>
</evidence>
<dbReference type="InterPro" id="IPR001487">
    <property type="entry name" value="Bromodomain"/>
</dbReference>
<organism evidence="5 6">
    <name type="scientific">Pythium oligandrum</name>
    <name type="common">Mycoparasitic fungus</name>
    <dbReference type="NCBI Taxonomy" id="41045"/>
    <lineage>
        <taxon>Eukaryota</taxon>
        <taxon>Sar</taxon>
        <taxon>Stramenopiles</taxon>
        <taxon>Oomycota</taxon>
        <taxon>Peronosporomycetes</taxon>
        <taxon>Pythiales</taxon>
        <taxon>Pythiaceae</taxon>
        <taxon>Pythium</taxon>
    </lineage>
</organism>
<dbReference type="GO" id="GO:0005634">
    <property type="term" value="C:nucleus"/>
    <property type="evidence" value="ECO:0007669"/>
    <property type="project" value="InterPro"/>
</dbReference>
<comment type="caution">
    <text evidence="5">The sequence shown here is derived from an EMBL/GenBank/DDBJ whole genome shotgun (WGS) entry which is preliminary data.</text>
</comment>
<dbReference type="Pfam" id="PF06209">
    <property type="entry name" value="COBRA1"/>
    <property type="match status" value="1"/>
</dbReference>
<gene>
    <name evidence="5" type="ORF">Poli38472_011270</name>
</gene>
<protein>
    <recommendedName>
        <fullName evidence="4">Bromo domain-containing protein</fullName>
    </recommendedName>
</protein>
<dbReference type="PANTHER" id="PTHR13503">
    <property type="entry name" value="NEGATIVE ELONGATION FACTOR COMPLEX MEMBER B"/>
    <property type="match status" value="1"/>
</dbReference>
<dbReference type="PRINTS" id="PR00503">
    <property type="entry name" value="BROMODOMAIN"/>
</dbReference>
<dbReference type="AlphaFoldDB" id="A0A8K1FKZ0"/>
<keyword evidence="6" id="KW-1185">Reference proteome</keyword>
<dbReference type="PANTHER" id="PTHR13503:SF3">
    <property type="entry name" value="NEGATIVE ELONGATION FACTOR B"/>
    <property type="match status" value="1"/>
</dbReference>
<evidence type="ECO:0000256" key="3">
    <source>
        <dbReference type="SAM" id="MobiDB-lite"/>
    </source>
</evidence>
<dbReference type="Gene3D" id="1.20.920.10">
    <property type="entry name" value="Bromodomain-like"/>
    <property type="match status" value="1"/>
</dbReference>
<evidence type="ECO:0000256" key="2">
    <source>
        <dbReference type="PROSITE-ProRule" id="PRU00035"/>
    </source>
</evidence>